<dbReference type="OrthoDB" id="9796281at2"/>
<gene>
    <name evidence="1" type="ORF">B0I21_11094</name>
</gene>
<dbReference type="InterPro" id="IPR014942">
    <property type="entry name" value="AbiEii"/>
</dbReference>
<accession>A0A4R7CRP9</accession>
<dbReference type="EMBL" id="SNZV01000010">
    <property type="protein sequence ID" value="TDS09817.1"/>
    <property type="molecule type" value="Genomic_DNA"/>
</dbReference>
<comment type="caution">
    <text evidence="1">The sequence shown here is derived from an EMBL/GenBank/DDBJ whole genome shotgun (WGS) entry which is preliminary data.</text>
</comment>
<evidence type="ECO:0000313" key="2">
    <source>
        <dbReference type="Proteomes" id="UP000294752"/>
    </source>
</evidence>
<keyword evidence="1" id="KW-0808">Transferase</keyword>
<proteinExistence type="predicted"/>
<organism evidence="1 2">
    <name type="scientific">Sphingobacterium paludis</name>
    <dbReference type="NCBI Taxonomy" id="1476465"/>
    <lineage>
        <taxon>Bacteria</taxon>
        <taxon>Pseudomonadati</taxon>
        <taxon>Bacteroidota</taxon>
        <taxon>Sphingobacteriia</taxon>
        <taxon>Sphingobacteriales</taxon>
        <taxon>Sphingobacteriaceae</taxon>
        <taxon>Sphingobacterium</taxon>
    </lineage>
</organism>
<keyword evidence="2" id="KW-1185">Reference proteome</keyword>
<dbReference type="Gene3D" id="3.10.450.620">
    <property type="entry name" value="JHP933, nucleotidyltransferase-like core domain"/>
    <property type="match status" value="1"/>
</dbReference>
<name>A0A4R7CRP9_9SPHI</name>
<dbReference type="Proteomes" id="UP000294752">
    <property type="component" value="Unassembled WGS sequence"/>
</dbReference>
<evidence type="ECO:0000313" key="1">
    <source>
        <dbReference type="EMBL" id="TDS09817.1"/>
    </source>
</evidence>
<protein>
    <submittedName>
        <fullName evidence="1">Nucleotidyltransferase AbiEii toxin of type IV toxin-antitoxin system</fullName>
    </submittedName>
</protein>
<dbReference type="Pfam" id="PF08843">
    <property type="entry name" value="AbiEii"/>
    <property type="match status" value="1"/>
</dbReference>
<dbReference type="GO" id="GO:0016740">
    <property type="term" value="F:transferase activity"/>
    <property type="evidence" value="ECO:0007669"/>
    <property type="project" value="UniProtKB-KW"/>
</dbReference>
<dbReference type="RefSeq" id="WP_133641832.1">
    <property type="nucleotide sequence ID" value="NZ_SNZV01000010.1"/>
</dbReference>
<dbReference type="AlphaFoldDB" id="A0A4R7CRP9"/>
<reference evidence="1 2" key="1">
    <citation type="submission" date="2019-03" db="EMBL/GenBank/DDBJ databases">
        <title>Genomic Encyclopedia of Type Strains, Phase III (KMG-III): the genomes of soil and plant-associated and newly described type strains.</title>
        <authorList>
            <person name="Whitman W."/>
        </authorList>
    </citation>
    <scope>NUCLEOTIDE SEQUENCE [LARGE SCALE GENOMIC DNA]</scope>
    <source>
        <strain evidence="1 2">CGMCC 1.12801</strain>
    </source>
</reference>
<sequence length="226" mass="26205">MLHKETVSREMWDLLQKLMSDEKLNNFTLVGGTALSLRIGHRLSVDIDLFTARDFDAEKLLVYLRETYGASDSKTFNNTVLTYIDDIKVDLLKHDYQNVVPPDTRDGIRLASKEDIGAMKLHAIFQSGDRLKDFVDMYFLLDHAPLKNYLDAYERKYNGSPDLAKYALTYFDNIRREYNVSILKGKECSWDTMAQRLRKAAMDPKMDFAKRRLPLKTKPPKRGRGL</sequence>